<evidence type="ECO:0000313" key="2">
    <source>
        <dbReference type="Proteomes" id="UP000299102"/>
    </source>
</evidence>
<dbReference type="EMBL" id="BGZK01002827">
    <property type="protein sequence ID" value="GBP96729.1"/>
    <property type="molecule type" value="Genomic_DNA"/>
</dbReference>
<protein>
    <submittedName>
        <fullName evidence="1">Uncharacterized protein</fullName>
    </submittedName>
</protein>
<dbReference type="PANTHER" id="PTHR46114:SF1">
    <property type="entry name" value="ZAD DOMAIN-CONTAINING PROTEIN"/>
    <property type="match status" value="1"/>
</dbReference>
<comment type="caution">
    <text evidence="1">The sequence shown here is derived from an EMBL/GenBank/DDBJ whole genome shotgun (WGS) entry which is preliminary data.</text>
</comment>
<accession>A0A4C2AC14</accession>
<proteinExistence type="predicted"/>
<dbReference type="PANTHER" id="PTHR46114">
    <property type="entry name" value="APPLE DOMAIN-CONTAINING PROTEIN"/>
    <property type="match status" value="1"/>
</dbReference>
<keyword evidence="2" id="KW-1185">Reference proteome</keyword>
<name>A0A4C2AC14_EUMVA</name>
<dbReference type="OrthoDB" id="8063408at2759"/>
<reference evidence="1 2" key="1">
    <citation type="journal article" date="2019" name="Commun. Biol.">
        <title>The bagworm genome reveals a unique fibroin gene that provides high tensile strength.</title>
        <authorList>
            <person name="Kono N."/>
            <person name="Nakamura H."/>
            <person name="Ohtoshi R."/>
            <person name="Tomita M."/>
            <person name="Numata K."/>
            <person name="Arakawa K."/>
        </authorList>
    </citation>
    <scope>NUCLEOTIDE SEQUENCE [LARGE SCALE GENOMIC DNA]</scope>
</reference>
<dbReference type="AlphaFoldDB" id="A0A4C2AC14"/>
<gene>
    <name evidence="1" type="ORF">EVAR_73557_1</name>
</gene>
<sequence>MNKDGEGFQYLKSKFPRISDAKLKKDFHRSTNTRAYKGRSLQNEVEGRAWTAFVNVCHNFLGNKKDENYHDIIQELISAYKALKCNMSLKIHFLDSHLHFFRKILALYQMNMEKGFTKTCYTLKGDTMENTLKECLQILLVDTAGNLLIV</sequence>
<organism evidence="1 2">
    <name type="scientific">Eumeta variegata</name>
    <name type="common">Bagworm moth</name>
    <name type="synonym">Eumeta japonica</name>
    <dbReference type="NCBI Taxonomy" id="151549"/>
    <lineage>
        <taxon>Eukaryota</taxon>
        <taxon>Metazoa</taxon>
        <taxon>Ecdysozoa</taxon>
        <taxon>Arthropoda</taxon>
        <taxon>Hexapoda</taxon>
        <taxon>Insecta</taxon>
        <taxon>Pterygota</taxon>
        <taxon>Neoptera</taxon>
        <taxon>Endopterygota</taxon>
        <taxon>Lepidoptera</taxon>
        <taxon>Glossata</taxon>
        <taxon>Ditrysia</taxon>
        <taxon>Tineoidea</taxon>
        <taxon>Psychidae</taxon>
        <taxon>Oiketicinae</taxon>
        <taxon>Eumeta</taxon>
    </lineage>
</organism>
<evidence type="ECO:0000313" key="1">
    <source>
        <dbReference type="EMBL" id="GBP96729.1"/>
    </source>
</evidence>
<dbReference type="Proteomes" id="UP000299102">
    <property type="component" value="Unassembled WGS sequence"/>
</dbReference>